<proteinExistence type="predicted"/>
<accession>A0ACB5U874</accession>
<sequence length="114" mass="13082">MIPSTTTKTKDEWLHCWSIVAKHQHKFAGSLEYYLLGNLQKQLSTTATQTCILCGSSDETLNHLMEQCWITKKIWCLLQQQQQNHRPPISFPTTYNRNAGLAHPPSEMANNIQI</sequence>
<name>A0ACB5U874_AMBMO</name>
<dbReference type="EMBL" id="BSXS01013602">
    <property type="protein sequence ID" value="GMF04250.1"/>
    <property type="molecule type" value="Genomic_DNA"/>
</dbReference>
<comment type="caution">
    <text evidence="1">The sequence shown here is derived from an EMBL/GenBank/DDBJ whole genome shotgun (WGS) entry which is preliminary data.</text>
</comment>
<keyword evidence="2" id="KW-1185">Reference proteome</keyword>
<gene>
    <name evidence="1" type="ORF">Amon02_001205000</name>
</gene>
<reference evidence="1" key="1">
    <citation type="submission" date="2023-04" db="EMBL/GenBank/DDBJ databases">
        <title>Ambrosiozyma monospora NBRC 10751.</title>
        <authorList>
            <person name="Ichikawa N."/>
            <person name="Sato H."/>
            <person name="Tonouchi N."/>
        </authorList>
    </citation>
    <scope>NUCLEOTIDE SEQUENCE</scope>
    <source>
        <strain evidence="1">NBRC 10751</strain>
    </source>
</reference>
<evidence type="ECO:0000313" key="2">
    <source>
        <dbReference type="Proteomes" id="UP001165064"/>
    </source>
</evidence>
<organism evidence="1 2">
    <name type="scientific">Ambrosiozyma monospora</name>
    <name type="common">Yeast</name>
    <name type="synonym">Endomycopsis monosporus</name>
    <dbReference type="NCBI Taxonomy" id="43982"/>
    <lineage>
        <taxon>Eukaryota</taxon>
        <taxon>Fungi</taxon>
        <taxon>Dikarya</taxon>
        <taxon>Ascomycota</taxon>
        <taxon>Saccharomycotina</taxon>
        <taxon>Pichiomycetes</taxon>
        <taxon>Pichiales</taxon>
        <taxon>Pichiaceae</taxon>
        <taxon>Ambrosiozyma</taxon>
    </lineage>
</organism>
<protein>
    <submittedName>
        <fullName evidence="1">Unnamed protein product</fullName>
    </submittedName>
</protein>
<dbReference type="Proteomes" id="UP001165064">
    <property type="component" value="Unassembled WGS sequence"/>
</dbReference>
<evidence type="ECO:0000313" key="1">
    <source>
        <dbReference type="EMBL" id="GMF04250.1"/>
    </source>
</evidence>